<proteinExistence type="predicted"/>
<sequence length="73" mass="8044">MNYCCFRMFQAILIIISSLPPCALHPSASPGKEPGVATDALGGREGSRLIDVTYAVDQRESPWLVLHIHYKTT</sequence>
<protein>
    <recommendedName>
        <fullName evidence="4">Secreted protein</fullName>
    </recommendedName>
</protein>
<gene>
    <name evidence="2" type="ORF">EDD18DRAFT_1127759</name>
</gene>
<name>A0AA39UVK4_9AGAR</name>
<dbReference type="AlphaFoldDB" id="A0AA39UVK4"/>
<evidence type="ECO:0000256" key="1">
    <source>
        <dbReference type="SAM" id="SignalP"/>
    </source>
</evidence>
<dbReference type="EMBL" id="JAUEPU010000002">
    <property type="protein sequence ID" value="KAK0505107.1"/>
    <property type="molecule type" value="Genomic_DNA"/>
</dbReference>
<dbReference type="Proteomes" id="UP001175228">
    <property type="component" value="Unassembled WGS sequence"/>
</dbReference>
<feature type="chain" id="PRO_5041282220" description="Secreted protein" evidence="1">
    <location>
        <begin position="25"/>
        <end position="73"/>
    </location>
</feature>
<evidence type="ECO:0008006" key="4">
    <source>
        <dbReference type="Google" id="ProtNLM"/>
    </source>
</evidence>
<keyword evidence="3" id="KW-1185">Reference proteome</keyword>
<accession>A0AA39UVK4</accession>
<evidence type="ECO:0000313" key="2">
    <source>
        <dbReference type="EMBL" id="KAK0505107.1"/>
    </source>
</evidence>
<reference evidence="2" key="1">
    <citation type="submission" date="2023-06" db="EMBL/GenBank/DDBJ databases">
        <authorList>
            <consortium name="Lawrence Berkeley National Laboratory"/>
            <person name="Ahrendt S."/>
            <person name="Sahu N."/>
            <person name="Indic B."/>
            <person name="Wong-Bajracharya J."/>
            <person name="Merenyi Z."/>
            <person name="Ke H.-M."/>
            <person name="Monk M."/>
            <person name="Kocsube S."/>
            <person name="Drula E."/>
            <person name="Lipzen A."/>
            <person name="Balint B."/>
            <person name="Henrissat B."/>
            <person name="Andreopoulos B."/>
            <person name="Martin F.M."/>
            <person name="Harder C.B."/>
            <person name="Rigling D."/>
            <person name="Ford K.L."/>
            <person name="Foster G.D."/>
            <person name="Pangilinan J."/>
            <person name="Papanicolaou A."/>
            <person name="Barry K."/>
            <person name="LaButti K."/>
            <person name="Viragh M."/>
            <person name="Koriabine M."/>
            <person name="Yan M."/>
            <person name="Riley R."/>
            <person name="Champramary S."/>
            <person name="Plett K.L."/>
            <person name="Tsai I.J."/>
            <person name="Slot J."/>
            <person name="Sipos G."/>
            <person name="Plett J."/>
            <person name="Nagy L.G."/>
            <person name="Grigoriev I.V."/>
        </authorList>
    </citation>
    <scope>NUCLEOTIDE SEQUENCE</scope>
    <source>
        <strain evidence="2">HWK02</strain>
    </source>
</reference>
<evidence type="ECO:0000313" key="3">
    <source>
        <dbReference type="Proteomes" id="UP001175228"/>
    </source>
</evidence>
<keyword evidence="1" id="KW-0732">Signal</keyword>
<comment type="caution">
    <text evidence="2">The sequence shown here is derived from an EMBL/GenBank/DDBJ whole genome shotgun (WGS) entry which is preliminary data.</text>
</comment>
<feature type="signal peptide" evidence="1">
    <location>
        <begin position="1"/>
        <end position="24"/>
    </location>
</feature>
<organism evidence="2 3">
    <name type="scientific">Armillaria luteobubalina</name>
    <dbReference type="NCBI Taxonomy" id="153913"/>
    <lineage>
        <taxon>Eukaryota</taxon>
        <taxon>Fungi</taxon>
        <taxon>Dikarya</taxon>
        <taxon>Basidiomycota</taxon>
        <taxon>Agaricomycotina</taxon>
        <taxon>Agaricomycetes</taxon>
        <taxon>Agaricomycetidae</taxon>
        <taxon>Agaricales</taxon>
        <taxon>Marasmiineae</taxon>
        <taxon>Physalacriaceae</taxon>
        <taxon>Armillaria</taxon>
    </lineage>
</organism>